<gene>
    <name evidence="1" type="ORF">D9615_006894</name>
</gene>
<evidence type="ECO:0000313" key="2">
    <source>
        <dbReference type="Proteomes" id="UP000565441"/>
    </source>
</evidence>
<dbReference type="Proteomes" id="UP000565441">
    <property type="component" value="Unassembled WGS sequence"/>
</dbReference>
<dbReference type="AlphaFoldDB" id="A0A8H5H8U8"/>
<protein>
    <submittedName>
        <fullName evidence="1">Uncharacterized protein</fullName>
    </submittedName>
</protein>
<name>A0A8H5H8U8_9AGAR</name>
<sequence>MAAVEVGYPDAERLVGIVYNEELAVPSCSYILAETEKLLKFKSTNTSHQKWMKFLRMKSRPTGLPPVINSEADIRPWIQQVSVKPALAVIRAAFQREEIQIPEDIKARGPYTASSWGTQDMPIPDEILFSDVPTGDNFWGSQSTFAAALFEYKTMMAMKESDVKKLVSYAKTYAELMVLPFIWPSSKTDCKLDSRSKIIAQVYCQLWRSNVDFMVLSSYQLSLFLYLDRPSRILHISKPSFPGIPSNLS</sequence>
<keyword evidence="2" id="KW-1185">Reference proteome</keyword>
<comment type="caution">
    <text evidence="1">The sequence shown here is derived from an EMBL/GenBank/DDBJ whole genome shotgun (WGS) entry which is preliminary data.</text>
</comment>
<organism evidence="1 2">
    <name type="scientific">Tricholomella constricta</name>
    <dbReference type="NCBI Taxonomy" id="117010"/>
    <lineage>
        <taxon>Eukaryota</taxon>
        <taxon>Fungi</taxon>
        <taxon>Dikarya</taxon>
        <taxon>Basidiomycota</taxon>
        <taxon>Agaricomycotina</taxon>
        <taxon>Agaricomycetes</taxon>
        <taxon>Agaricomycetidae</taxon>
        <taxon>Agaricales</taxon>
        <taxon>Tricholomatineae</taxon>
        <taxon>Lyophyllaceae</taxon>
        <taxon>Tricholomella</taxon>
    </lineage>
</organism>
<dbReference type="EMBL" id="JAACJP010000018">
    <property type="protein sequence ID" value="KAF5378776.1"/>
    <property type="molecule type" value="Genomic_DNA"/>
</dbReference>
<accession>A0A8H5H8U8</accession>
<proteinExistence type="predicted"/>
<evidence type="ECO:0000313" key="1">
    <source>
        <dbReference type="EMBL" id="KAF5378776.1"/>
    </source>
</evidence>
<reference evidence="1 2" key="1">
    <citation type="journal article" date="2020" name="ISME J.">
        <title>Uncovering the hidden diversity of litter-decomposition mechanisms in mushroom-forming fungi.</title>
        <authorList>
            <person name="Floudas D."/>
            <person name="Bentzer J."/>
            <person name="Ahren D."/>
            <person name="Johansson T."/>
            <person name="Persson P."/>
            <person name="Tunlid A."/>
        </authorList>
    </citation>
    <scope>NUCLEOTIDE SEQUENCE [LARGE SCALE GENOMIC DNA]</scope>
    <source>
        <strain evidence="1 2">CBS 661.87</strain>
    </source>
</reference>